<protein>
    <recommendedName>
        <fullName evidence="3">DUF3549 domain-containing protein</fullName>
    </recommendedName>
</protein>
<evidence type="ECO:0000313" key="2">
    <source>
        <dbReference type="Proteomes" id="UP000595332"/>
    </source>
</evidence>
<proteinExistence type="predicted"/>
<sequence length="359" mass="40598">MSQFNSISDLLRNSGAQFRIFDMGRRISKISSGQFEKLEQGMIPYPTPYLHHAWLALMLWNTKDKQQNVVWFLKFPLDEQGFLVQAVRDDFLNRLMQNISQMLQKENLDQTNDALKDNPFSFTPEQEKMAMFHAQSAVIINQPPSQFYKDTKAYFSGDLGWDNWSSIGYQGVADLTARIEDGNNNSYILNAIPELPVEPLSALCTCLEHIEIDHRVAQALSKRIEQLLQQEQDGNVNLLASLLRGLSNSHSEELKKAAIQKTLSSPYAHKAEVLVAIATRCNLSLQYPELLSLYLEKLAISEAGQTGFSRILADLMFIPVMRVLILQAFRNPERSDSLAKAIGEMFGTSFESDTNSSPK</sequence>
<keyword evidence="2" id="KW-1185">Reference proteome</keyword>
<gene>
    <name evidence="1" type="ORF">NEJAP_2693</name>
</gene>
<dbReference type="AlphaFoldDB" id="A0A7R6PI56"/>
<dbReference type="RefSeq" id="WP_201347802.1">
    <property type="nucleotide sequence ID" value="NZ_AP014546.1"/>
</dbReference>
<dbReference type="EMBL" id="AP014546">
    <property type="protein sequence ID" value="BBB30637.1"/>
    <property type="molecule type" value="Genomic_DNA"/>
</dbReference>
<accession>A0A7R6PI56</accession>
<reference evidence="1 2" key="1">
    <citation type="journal article" date="2008" name="Int. J. Syst. Evol. Microbiol.">
        <title>Neptunomonas japonica sp. nov., an Osedax japonicus symbiont-like bacterium isolated from sediment adjacent to sperm whale carcasses off Kagoshima, Japan.</title>
        <authorList>
            <person name="Miyazaki M."/>
            <person name="Nogi Y."/>
            <person name="Fujiwara Y."/>
            <person name="Kawato M."/>
            <person name="Kubokawa K."/>
            <person name="Horikoshi K."/>
        </authorList>
    </citation>
    <scope>NUCLEOTIDE SEQUENCE [LARGE SCALE GENOMIC DNA]</scope>
    <source>
        <strain evidence="1 2">JAMM 1380</strain>
    </source>
</reference>
<name>A0A7R6PI56_9GAMM</name>
<dbReference type="Proteomes" id="UP000595332">
    <property type="component" value="Chromosome"/>
</dbReference>
<dbReference type="Pfam" id="PF12069">
    <property type="entry name" value="DUF3549"/>
    <property type="match status" value="1"/>
</dbReference>
<evidence type="ECO:0000313" key="1">
    <source>
        <dbReference type="EMBL" id="BBB30637.1"/>
    </source>
</evidence>
<evidence type="ECO:0008006" key="3">
    <source>
        <dbReference type="Google" id="ProtNLM"/>
    </source>
</evidence>
<organism evidence="1 2">
    <name type="scientific">Neptunomonas japonica JAMM 1380</name>
    <dbReference type="NCBI Taxonomy" id="1441457"/>
    <lineage>
        <taxon>Bacteria</taxon>
        <taxon>Pseudomonadati</taxon>
        <taxon>Pseudomonadota</taxon>
        <taxon>Gammaproteobacteria</taxon>
        <taxon>Oceanospirillales</taxon>
        <taxon>Oceanospirillaceae</taxon>
        <taxon>Neptunomonas</taxon>
    </lineage>
</organism>
<dbReference type="InterPro" id="IPR021936">
    <property type="entry name" value="DUF3549"/>
</dbReference>
<dbReference type="KEGG" id="njp:NEJAP_2693"/>